<sequence length="90" mass="10107">MCGHAHADSNGSNQGERMTRKPKQIDDQQENGEQNEKSEEIEDAGYEVALYGKTMKGKQCSAAMDNMVVKGKQRAYHRWTKCGGEEQVKD</sequence>
<evidence type="ECO:0000313" key="2">
    <source>
        <dbReference type="EMBL" id="KAF0912699.1"/>
    </source>
</evidence>
<proteinExistence type="predicted"/>
<dbReference type="EMBL" id="SPHZ02000006">
    <property type="protein sequence ID" value="KAF0912699.1"/>
    <property type="molecule type" value="Genomic_DNA"/>
</dbReference>
<feature type="region of interest" description="Disordered" evidence="1">
    <location>
        <begin position="1"/>
        <end position="43"/>
    </location>
</feature>
<evidence type="ECO:0000256" key="1">
    <source>
        <dbReference type="SAM" id="MobiDB-lite"/>
    </source>
</evidence>
<protein>
    <submittedName>
        <fullName evidence="2">Uncharacterized protein</fullName>
    </submittedName>
</protein>
<dbReference type="Proteomes" id="UP000479710">
    <property type="component" value="Unassembled WGS sequence"/>
</dbReference>
<gene>
    <name evidence="2" type="ORF">E2562_018949</name>
</gene>
<comment type="caution">
    <text evidence="2">The sequence shown here is derived from an EMBL/GenBank/DDBJ whole genome shotgun (WGS) entry which is preliminary data.</text>
</comment>
<reference evidence="2 3" key="1">
    <citation type="submission" date="2019-11" db="EMBL/GenBank/DDBJ databases">
        <title>Whole genome sequence of Oryza granulata.</title>
        <authorList>
            <person name="Li W."/>
        </authorList>
    </citation>
    <scope>NUCLEOTIDE SEQUENCE [LARGE SCALE GENOMIC DNA]</scope>
    <source>
        <strain evidence="3">cv. Menghai</strain>
        <tissue evidence="2">Leaf</tissue>
    </source>
</reference>
<organism evidence="2 3">
    <name type="scientific">Oryza meyeriana var. granulata</name>
    <dbReference type="NCBI Taxonomy" id="110450"/>
    <lineage>
        <taxon>Eukaryota</taxon>
        <taxon>Viridiplantae</taxon>
        <taxon>Streptophyta</taxon>
        <taxon>Embryophyta</taxon>
        <taxon>Tracheophyta</taxon>
        <taxon>Spermatophyta</taxon>
        <taxon>Magnoliopsida</taxon>
        <taxon>Liliopsida</taxon>
        <taxon>Poales</taxon>
        <taxon>Poaceae</taxon>
        <taxon>BOP clade</taxon>
        <taxon>Oryzoideae</taxon>
        <taxon>Oryzeae</taxon>
        <taxon>Oryzinae</taxon>
        <taxon>Oryza</taxon>
        <taxon>Oryza meyeriana</taxon>
    </lineage>
</organism>
<name>A0A6G1DJT6_9ORYZ</name>
<keyword evidence="3" id="KW-1185">Reference proteome</keyword>
<evidence type="ECO:0000313" key="3">
    <source>
        <dbReference type="Proteomes" id="UP000479710"/>
    </source>
</evidence>
<dbReference type="AlphaFoldDB" id="A0A6G1DJT6"/>
<accession>A0A6G1DJT6</accession>
<feature type="compositionally biased region" description="Basic and acidic residues" evidence="1">
    <location>
        <begin position="17"/>
        <end position="26"/>
    </location>
</feature>